<evidence type="ECO:0000256" key="1">
    <source>
        <dbReference type="ARBA" id="ARBA00022741"/>
    </source>
</evidence>
<dbReference type="EMBL" id="PTJD01000008">
    <property type="protein sequence ID" value="PPK94224.1"/>
    <property type="molecule type" value="Genomic_DNA"/>
</dbReference>
<feature type="transmembrane region" description="Helical" evidence="5">
    <location>
        <begin position="199"/>
        <end position="217"/>
    </location>
</feature>
<evidence type="ECO:0000256" key="4">
    <source>
        <dbReference type="SAM" id="MobiDB-lite"/>
    </source>
</evidence>
<evidence type="ECO:0000259" key="6">
    <source>
        <dbReference type="PROSITE" id="PS50901"/>
    </source>
</evidence>
<feature type="compositionally biased region" description="Basic and acidic residues" evidence="4">
    <location>
        <begin position="1"/>
        <end position="31"/>
    </location>
</feature>
<dbReference type="RefSeq" id="WP_211291093.1">
    <property type="nucleotide sequence ID" value="NZ_PTJD01000008.1"/>
</dbReference>
<dbReference type="InterPro" id="IPR002543">
    <property type="entry name" value="FtsK_dom"/>
</dbReference>
<dbReference type="Pfam" id="PF01580">
    <property type="entry name" value="FtsK_SpoIIIE"/>
    <property type="match status" value="1"/>
</dbReference>
<comment type="caution">
    <text evidence="7">The sequence shown here is derived from an EMBL/GenBank/DDBJ whole genome shotgun (WGS) entry which is preliminary data.</text>
</comment>
<dbReference type="PANTHER" id="PTHR22683">
    <property type="entry name" value="SPORULATION PROTEIN RELATED"/>
    <property type="match status" value="1"/>
</dbReference>
<evidence type="ECO:0000313" key="8">
    <source>
        <dbReference type="Proteomes" id="UP000239485"/>
    </source>
</evidence>
<evidence type="ECO:0000313" key="7">
    <source>
        <dbReference type="EMBL" id="PPK94224.1"/>
    </source>
</evidence>
<sequence>MSQHHNEQAGDDQAREEEAGEAVDLRKDDQATRTGTHGDVAAGQVVDLSAARARRHLDEDRHEDAGPGGYGEVVEGVILDVDEAVRAAPAVGTRQRKQVVPSWWFDRDAVTGLVRDRLDAAGRTLLFHLLRLPLYWLRLAQRSPRGSWRIVVALFWWASDGNGRQVRRAIALGQVMGSAEATAFHRVSEQHRDRVRWRVALLGAALLAVLVAVYVALTTATAWATLAATAAALAGLGGFGRKPDERITGSAVSAASVPRFTSELILTALGSLGVAELNKHLRTGDGVRFVAPIHRDGPGWRADCDLPPGVTAGDVIERRDRLASGLRRPLGCVWPEPDSEQHAGRLVLWVGDRALSAGKPVTWPLTKSGRVSLFAPFPVGVDQRGRPATLTLMYASMVIGATPRMGKTFTLRLLLLAAALDPLAEVHVYDLKGSGDLSALEAVAHRYRAGDEEEDLAYLMADLRALVADMRRRYTVIRNLPRTECPENKVTPDLAARKELGLHPVAFGLDECQFLFEHPVHGKDAETLVTDLVKRGPAVGIVVLVATQRPDAKSLPTGISANATLRFCLRVMGQTENDMVLGTSMYKAGIRATTFTRSDLGIGYLIGDGSEPVIVKTAYLDAPAAAAITARARTARLAAGRLTGHAAGFDPDTDDNVPVPTVLDDLAEVMVTGPEKEWSEVLVEKLAELRPDVYTGWDAGDLAGAVAPFGIDTVQIGRREGGKVVNRRGITRTDIRAALTERDEKCGA</sequence>
<keyword evidence="2 3" id="KW-0067">ATP-binding</keyword>
<evidence type="ECO:0000256" key="2">
    <source>
        <dbReference type="ARBA" id="ARBA00022840"/>
    </source>
</evidence>
<dbReference type="InterPro" id="IPR050206">
    <property type="entry name" value="FtsK/SpoIIIE/SftA"/>
</dbReference>
<dbReference type="PROSITE" id="PS50901">
    <property type="entry name" value="FTSK"/>
    <property type="match status" value="1"/>
</dbReference>
<dbReference type="Gene3D" id="3.40.50.300">
    <property type="entry name" value="P-loop containing nucleotide triphosphate hydrolases"/>
    <property type="match status" value="1"/>
</dbReference>
<dbReference type="Proteomes" id="UP000239485">
    <property type="component" value="Unassembled WGS sequence"/>
</dbReference>
<evidence type="ECO:0000256" key="5">
    <source>
        <dbReference type="SAM" id="Phobius"/>
    </source>
</evidence>
<keyword evidence="5" id="KW-0472">Membrane</keyword>
<dbReference type="AlphaFoldDB" id="A0A2S6IJ20"/>
<keyword evidence="1 3" id="KW-0547">Nucleotide-binding</keyword>
<dbReference type="SUPFAM" id="SSF52540">
    <property type="entry name" value="P-loop containing nucleoside triphosphate hydrolases"/>
    <property type="match status" value="1"/>
</dbReference>
<keyword evidence="8" id="KW-1185">Reference proteome</keyword>
<feature type="binding site" evidence="3">
    <location>
        <begin position="401"/>
        <end position="408"/>
    </location>
    <ligand>
        <name>ATP</name>
        <dbReference type="ChEBI" id="CHEBI:30616"/>
    </ligand>
</feature>
<proteinExistence type="predicted"/>
<evidence type="ECO:0000256" key="3">
    <source>
        <dbReference type="PROSITE-ProRule" id="PRU00289"/>
    </source>
</evidence>
<dbReference type="GO" id="GO:0005524">
    <property type="term" value="F:ATP binding"/>
    <property type="evidence" value="ECO:0007669"/>
    <property type="project" value="UniProtKB-UniRule"/>
</dbReference>
<protein>
    <submittedName>
        <fullName evidence="7">S-DNA-T family DNA segregation ATPase FtsK/SpoIIIE</fullName>
    </submittedName>
</protein>
<accession>A0A2S6IJ20</accession>
<keyword evidence="5" id="KW-0812">Transmembrane</keyword>
<dbReference type="InterPro" id="IPR027417">
    <property type="entry name" value="P-loop_NTPase"/>
</dbReference>
<dbReference type="GO" id="GO:0003677">
    <property type="term" value="F:DNA binding"/>
    <property type="evidence" value="ECO:0007669"/>
    <property type="project" value="InterPro"/>
</dbReference>
<feature type="domain" description="FtsK" evidence="6">
    <location>
        <begin position="385"/>
        <end position="578"/>
    </location>
</feature>
<keyword evidence="5" id="KW-1133">Transmembrane helix</keyword>
<name>A0A2S6IJ20_9ACTN</name>
<organism evidence="7 8">
    <name type="scientific">Kineococcus xinjiangensis</name>
    <dbReference type="NCBI Taxonomy" id="512762"/>
    <lineage>
        <taxon>Bacteria</taxon>
        <taxon>Bacillati</taxon>
        <taxon>Actinomycetota</taxon>
        <taxon>Actinomycetes</taxon>
        <taxon>Kineosporiales</taxon>
        <taxon>Kineosporiaceae</taxon>
        <taxon>Kineococcus</taxon>
    </lineage>
</organism>
<feature type="region of interest" description="Disordered" evidence="4">
    <location>
        <begin position="1"/>
        <end position="45"/>
    </location>
</feature>
<dbReference type="PANTHER" id="PTHR22683:SF47">
    <property type="entry name" value="FTSK DOMAIN-CONTAINING PROTEIN YDCQ"/>
    <property type="match status" value="1"/>
</dbReference>
<reference evidence="7 8" key="1">
    <citation type="submission" date="2018-02" db="EMBL/GenBank/DDBJ databases">
        <title>Genomic Encyclopedia of Archaeal and Bacterial Type Strains, Phase II (KMG-II): from individual species to whole genera.</title>
        <authorList>
            <person name="Goeker M."/>
        </authorList>
    </citation>
    <scope>NUCLEOTIDE SEQUENCE [LARGE SCALE GENOMIC DNA]</scope>
    <source>
        <strain evidence="7 8">DSM 22857</strain>
    </source>
</reference>
<gene>
    <name evidence="7" type="ORF">CLV92_108126</name>
</gene>